<sequence>MKDILIVDGYNMIGDWGELKQLKDKHQLIDARDRLIELLAEYQAYSQYKIIVVFDAYQVPGVATKEKQHDVEIIYTRVKETADECIEALTMDKIQKYGRLTRITVATSDMAEQSVIFGNGALRMPASELFTAVRESQRQITQTVNKDYARQRKFSNRVQLDAETQSKLENMRRGLK</sequence>
<dbReference type="Proteomes" id="UP000288623">
    <property type="component" value="Unassembled WGS sequence"/>
</dbReference>
<dbReference type="Pfam" id="PF05991">
    <property type="entry name" value="NYN_YacP"/>
    <property type="match status" value="1"/>
</dbReference>
<reference evidence="1 2" key="1">
    <citation type="submission" date="2014-11" db="EMBL/GenBank/DDBJ databases">
        <title>Genome sequence and analysis of novel Kurthia sp.</title>
        <authorList>
            <person name="Lawson J.N."/>
            <person name="Gonzalez J.E."/>
            <person name="Rinauldi L."/>
            <person name="Xuan Z."/>
            <person name="Firman A."/>
            <person name="Shaddox L."/>
            <person name="Trudeau A."/>
            <person name="Shah S."/>
            <person name="Reiman D."/>
        </authorList>
    </citation>
    <scope>NUCLEOTIDE SEQUENCE [LARGE SCALE GENOMIC DNA]</scope>
    <source>
        <strain evidence="1 2">3B1D</strain>
    </source>
</reference>
<dbReference type="InterPro" id="IPR010298">
    <property type="entry name" value="YacP-like"/>
</dbReference>
<proteinExistence type="predicted"/>
<dbReference type="AlphaFoldDB" id="A0A433RPL8"/>
<protein>
    <recommendedName>
        <fullName evidence="3">RNA-binding protein</fullName>
    </recommendedName>
</protein>
<evidence type="ECO:0000313" key="1">
    <source>
        <dbReference type="EMBL" id="RUS51897.1"/>
    </source>
</evidence>
<accession>A0A433RPL8</accession>
<evidence type="ECO:0000313" key="2">
    <source>
        <dbReference type="Proteomes" id="UP000288623"/>
    </source>
</evidence>
<evidence type="ECO:0008006" key="3">
    <source>
        <dbReference type="Google" id="ProtNLM"/>
    </source>
</evidence>
<dbReference type="OrthoDB" id="9792160at2"/>
<dbReference type="RefSeq" id="WP_126991984.1">
    <property type="nucleotide sequence ID" value="NZ_JTFC01000044.1"/>
</dbReference>
<keyword evidence="2" id="KW-1185">Reference proteome</keyword>
<dbReference type="PANTHER" id="PTHR34547">
    <property type="entry name" value="YACP-LIKE NYN DOMAIN PROTEIN"/>
    <property type="match status" value="1"/>
</dbReference>
<dbReference type="CDD" id="cd10912">
    <property type="entry name" value="PIN_YacP-like"/>
    <property type="match status" value="1"/>
</dbReference>
<comment type="caution">
    <text evidence="1">The sequence shown here is derived from an EMBL/GenBank/DDBJ whole genome shotgun (WGS) entry which is preliminary data.</text>
</comment>
<name>A0A433RPL8_9BACL</name>
<dbReference type="EMBL" id="JTFC01000044">
    <property type="protein sequence ID" value="RUS51897.1"/>
    <property type="molecule type" value="Genomic_DNA"/>
</dbReference>
<gene>
    <name evidence="1" type="ORF">QI30_18025</name>
</gene>
<dbReference type="PANTHER" id="PTHR34547:SF1">
    <property type="entry name" value="YACP-LIKE NYN DOMAIN PROTEIN"/>
    <property type="match status" value="1"/>
</dbReference>
<organism evidence="1 2">
    <name type="scientific">Candidatus Kurthia intestinigallinarum</name>
    <dbReference type="NCBI Taxonomy" id="1562256"/>
    <lineage>
        <taxon>Bacteria</taxon>
        <taxon>Bacillati</taxon>
        <taxon>Bacillota</taxon>
        <taxon>Bacilli</taxon>
        <taxon>Bacillales</taxon>
        <taxon>Caryophanaceae</taxon>
        <taxon>Kurthia</taxon>
    </lineage>
</organism>